<dbReference type="PANTHER" id="PTHR34817">
    <property type="entry name" value="NUCLEOTIDYLTRANSFERASE"/>
    <property type="match status" value="1"/>
</dbReference>
<dbReference type="RefSeq" id="WP_021622793.1">
    <property type="nucleotide sequence ID" value="NZ_CABKST010000189.1"/>
</dbReference>
<organism evidence="1 2">
    <name type="scientific">Aneurinibacillus aneurinilyticus</name>
    <name type="common">Bacillus aneurinolyticus</name>
    <dbReference type="NCBI Taxonomy" id="1391"/>
    <lineage>
        <taxon>Bacteria</taxon>
        <taxon>Bacillati</taxon>
        <taxon>Bacillota</taxon>
        <taxon>Bacilli</taxon>
        <taxon>Bacillales</taxon>
        <taxon>Paenibacillaceae</taxon>
        <taxon>Aneurinibacillus group</taxon>
        <taxon>Aneurinibacillus</taxon>
    </lineage>
</organism>
<dbReference type="AlphaFoldDB" id="A0A848CXC9"/>
<dbReference type="PANTHER" id="PTHR34817:SF1">
    <property type="entry name" value="NUCLEOTIDYLTRANSFERASE"/>
    <property type="match status" value="1"/>
</dbReference>
<gene>
    <name evidence="1" type="ORF">HF838_15180</name>
</gene>
<evidence type="ECO:0000313" key="1">
    <source>
        <dbReference type="EMBL" id="NME99581.1"/>
    </source>
</evidence>
<reference evidence="1 2" key="1">
    <citation type="submission" date="2020-04" db="EMBL/GenBank/DDBJ databases">
        <authorList>
            <person name="Hitch T.C.A."/>
            <person name="Wylensek D."/>
            <person name="Clavel T."/>
        </authorList>
    </citation>
    <scope>NUCLEOTIDE SEQUENCE [LARGE SCALE GENOMIC DNA]</scope>
    <source>
        <strain evidence="1 2">WB01_D5_05</strain>
    </source>
</reference>
<dbReference type="EMBL" id="JABAGO010000031">
    <property type="protein sequence ID" value="NME99581.1"/>
    <property type="molecule type" value="Genomic_DNA"/>
</dbReference>
<evidence type="ECO:0008006" key="3">
    <source>
        <dbReference type="Google" id="ProtNLM"/>
    </source>
</evidence>
<dbReference type="Proteomes" id="UP000561326">
    <property type="component" value="Unassembled WGS sequence"/>
</dbReference>
<dbReference type="OrthoDB" id="569183at2"/>
<evidence type="ECO:0000313" key="2">
    <source>
        <dbReference type="Proteomes" id="UP000561326"/>
    </source>
</evidence>
<dbReference type="GeneID" id="92840179"/>
<name>A0A848CXC9_ANEAE</name>
<dbReference type="InterPro" id="IPR018775">
    <property type="entry name" value="RlaP"/>
</dbReference>
<accession>A0A848CXC9</accession>
<sequence>MPKQQFDYDTLKKYAIYETITGSHSYGLQIESSDTDIKGIVILPKEVQFTLADEWETTSFHSPDIEYHSLKKFMRLASTQNPTVLEMLYTDQAFVVKSTPAAEQLRKHRHLFLSRNCFYTYGGYARQQLMKLKNGLEKATPEDHNDHLQYTVQNIIRGFGERYSAFDDDNIRIVDVQYDHDKKQQLYIAIDFGCVPITQLSGMVSEIQNAYKGYTKLTNRNKKTEEKLGKHAMHLVRLFKTGIEALESGTIQVKRENDRDFLLAIRNGKYEWDEIFSMIKQLERDLQKAYATTRLPKTVDHEKINELYKEIMLASI</sequence>
<dbReference type="Pfam" id="PF10127">
    <property type="entry name" value="RlaP"/>
    <property type="match status" value="1"/>
</dbReference>
<comment type="caution">
    <text evidence="1">The sequence shown here is derived from an EMBL/GenBank/DDBJ whole genome shotgun (WGS) entry which is preliminary data.</text>
</comment>
<protein>
    <recommendedName>
        <fullName evidence="3">Nucleotidyltransferase</fullName>
    </recommendedName>
</protein>
<proteinExistence type="predicted"/>